<dbReference type="EMBL" id="BK015411">
    <property type="protein sequence ID" value="DAE05460.1"/>
    <property type="molecule type" value="Genomic_DNA"/>
</dbReference>
<evidence type="ECO:0000313" key="1">
    <source>
        <dbReference type="EMBL" id="DAE05460.1"/>
    </source>
</evidence>
<organism evidence="1">
    <name type="scientific">Siphoviridae sp. ctLOE2</name>
    <dbReference type="NCBI Taxonomy" id="2825454"/>
    <lineage>
        <taxon>Viruses</taxon>
        <taxon>Duplodnaviria</taxon>
        <taxon>Heunggongvirae</taxon>
        <taxon>Uroviricota</taxon>
        <taxon>Caudoviricetes</taxon>
    </lineage>
</organism>
<protein>
    <submittedName>
        <fullName evidence="1">Type I neck protein</fullName>
    </submittedName>
</protein>
<proteinExistence type="predicted"/>
<accession>A0A8S5PGZ5</accession>
<name>A0A8S5PGZ5_9CAUD</name>
<reference evidence="1" key="1">
    <citation type="journal article" date="2021" name="Proc. Natl. Acad. Sci. U.S.A.">
        <title>A Catalog of Tens of Thousands of Viruses from Human Metagenomes Reveals Hidden Associations with Chronic Diseases.</title>
        <authorList>
            <person name="Tisza M.J."/>
            <person name="Buck C.B."/>
        </authorList>
    </citation>
    <scope>NUCLEOTIDE SEQUENCE</scope>
    <source>
        <strain evidence="1">CtLOE2</strain>
    </source>
</reference>
<sequence>MQITSSGDFNNIEAWLKRTVKKQNSGPAEELAKMLTNRLSETTPVGSGKTASSWDYTINQNGDNIVIEITNSNINKGVSIARIIHYGHGTGTGGYIPPRPYITQAINDVWSSRVGKILEEMIK</sequence>